<protein>
    <submittedName>
        <fullName evidence="1">Uncharacterized protein</fullName>
    </submittedName>
</protein>
<proteinExistence type="predicted"/>
<sequence length="304" mass="35829">MVIIKDSKFKKVDLDIDFTDVDFRTIDPKCMSGYQLEVVEEEILKKFKLFISNVNSSDSFFTYYRGTRLKHIYPDVSYILENGLNKFFIVGDKGVDFIKNQLGDSQNQILSEQFSNEEYLLNEIKTKINIDEFFLPSDKKMRLRLLQAIVHNCGKETFFDFKSYVSHYVSTTVGTGNYNIAKSFIDNEGFIIFGFEKIGKYFVNSKELQLLLTQSEEHQYIIDVEQEVMIENVLWPSNIFGLFYIHNDKKMFIINPWLVVKLQQSETMEIVANDSFDPLIYVDQRDFDNLYKELGYGEYIFRPY</sequence>
<evidence type="ECO:0000313" key="2">
    <source>
        <dbReference type="Proteomes" id="UP000267979"/>
    </source>
</evidence>
<accession>A0A428IF76</accession>
<reference evidence="1 2" key="1">
    <citation type="submission" date="2018-11" db="EMBL/GenBank/DDBJ databases">
        <title>Species Designations Belie Phenotypic and Genotypic Heterogeneity in Oral Streptococci.</title>
        <authorList>
            <person name="Velsko I."/>
        </authorList>
    </citation>
    <scope>NUCLEOTIDE SEQUENCE [LARGE SCALE GENOMIC DNA]</scope>
    <source>
        <strain evidence="1 2">BCC52</strain>
    </source>
</reference>
<dbReference type="RefSeq" id="WP_125423447.1">
    <property type="nucleotide sequence ID" value="NZ_CP094226.1"/>
</dbReference>
<evidence type="ECO:0000313" key="1">
    <source>
        <dbReference type="EMBL" id="RSK16310.1"/>
    </source>
</evidence>
<dbReference type="Proteomes" id="UP000267979">
    <property type="component" value="Unassembled WGS sequence"/>
</dbReference>
<dbReference type="AlphaFoldDB" id="A0A428IF76"/>
<name>A0A428IF76_STROR</name>
<organism evidence="1 2">
    <name type="scientific">Streptococcus oralis</name>
    <dbReference type="NCBI Taxonomy" id="1303"/>
    <lineage>
        <taxon>Bacteria</taxon>
        <taxon>Bacillati</taxon>
        <taxon>Bacillota</taxon>
        <taxon>Bacilli</taxon>
        <taxon>Lactobacillales</taxon>
        <taxon>Streptococcaceae</taxon>
        <taxon>Streptococcus</taxon>
    </lineage>
</organism>
<comment type="caution">
    <text evidence="1">The sequence shown here is derived from an EMBL/GenBank/DDBJ whole genome shotgun (WGS) entry which is preliminary data.</text>
</comment>
<gene>
    <name evidence="1" type="ORF">D8844_08400</name>
</gene>
<dbReference type="EMBL" id="RMVK01000007">
    <property type="protein sequence ID" value="RSK16310.1"/>
    <property type="molecule type" value="Genomic_DNA"/>
</dbReference>